<dbReference type="SUPFAM" id="SSF55073">
    <property type="entry name" value="Nucleotide cyclase"/>
    <property type="match status" value="1"/>
</dbReference>
<dbReference type="InterPro" id="IPR003018">
    <property type="entry name" value="GAF"/>
</dbReference>
<reference evidence="4 5" key="1">
    <citation type="submission" date="2020-08" db="EMBL/GenBank/DDBJ databases">
        <title>Genomic Encyclopedia of Type Strains, Phase III (KMG-III): the genomes of soil and plant-associated and newly described type strains.</title>
        <authorList>
            <person name="Whitman W."/>
        </authorList>
    </citation>
    <scope>NUCLEOTIDE SEQUENCE [LARGE SCALE GENOMIC DNA]</scope>
    <source>
        <strain evidence="4 5">CECT 8571</strain>
    </source>
</reference>
<dbReference type="EMBL" id="JACHXZ010000001">
    <property type="protein sequence ID" value="MBB3167838.1"/>
    <property type="molecule type" value="Genomic_DNA"/>
</dbReference>
<dbReference type="InterPro" id="IPR000160">
    <property type="entry name" value="GGDEF_dom"/>
</dbReference>
<dbReference type="GO" id="GO:0003824">
    <property type="term" value="F:catalytic activity"/>
    <property type="evidence" value="ECO:0007669"/>
    <property type="project" value="UniProtKB-ARBA"/>
</dbReference>
<gene>
    <name evidence="4" type="ORF">FHS30_001014</name>
</gene>
<dbReference type="InterPro" id="IPR052155">
    <property type="entry name" value="Biofilm_reg_signaling"/>
</dbReference>
<proteinExistence type="predicted"/>
<dbReference type="SMART" id="SM00267">
    <property type="entry name" value="GGDEF"/>
    <property type="match status" value="1"/>
</dbReference>
<dbReference type="Pfam" id="PF00990">
    <property type="entry name" value="GGDEF"/>
    <property type="match status" value="1"/>
</dbReference>
<dbReference type="CDD" id="cd01948">
    <property type="entry name" value="EAL"/>
    <property type="match status" value="1"/>
</dbReference>
<dbReference type="Pfam" id="PF13185">
    <property type="entry name" value="GAF_2"/>
    <property type="match status" value="1"/>
</dbReference>
<dbReference type="PANTHER" id="PTHR44757:SF2">
    <property type="entry name" value="BIOFILM ARCHITECTURE MAINTENANCE PROTEIN MBAA"/>
    <property type="match status" value="1"/>
</dbReference>
<comment type="cofactor">
    <cofactor evidence="1">
        <name>Mg(2+)</name>
        <dbReference type="ChEBI" id="CHEBI:18420"/>
    </cofactor>
</comment>
<dbReference type="PROSITE" id="PS50887">
    <property type="entry name" value="GGDEF"/>
    <property type="match status" value="1"/>
</dbReference>
<dbReference type="Gene3D" id="3.20.20.450">
    <property type="entry name" value="EAL domain"/>
    <property type="match status" value="1"/>
</dbReference>
<dbReference type="AlphaFoldDB" id="A0A839UQL8"/>
<evidence type="ECO:0000313" key="4">
    <source>
        <dbReference type="EMBL" id="MBB3167838.1"/>
    </source>
</evidence>
<dbReference type="InterPro" id="IPR029787">
    <property type="entry name" value="Nucleotide_cyclase"/>
</dbReference>
<dbReference type="InterPro" id="IPR001633">
    <property type="entry name" value="EAL_dom"/>
</dbReference>
<dbReference type="PROSITE" id="PS50883">
    <property type="entry name" value="EAL"/>
    <property type="match status" value="1"/>
</dbReference>
<dbReference type="SMART" id="SM00065">
    <property type="entry name" value="GAF"/>
    <property type="match status" value="1"/>
</dbReference>
<accession>A0A839UQL8</accession>
<dbReference type="CDD" id="cd01949">
    <property type="entry name" value="GGDEF"/>
    <property type="match status" value="1"/>
</dbReference>
<keyword evidence="5" id="KW-1185">Reference proteome</keyword>
<dbReference type="Gene3D" id="3.30.450.40">
    <property type="match status" value="2"/>
</dbReference>
<evidence type="ECO:0000259" key="3">
    <source>
        <dbReference type="PROSITE" id="PS50887"/>
    </source>
</evidence>
<dbReference type="RefSeq" id="WP_183908897.1">
    <property type="nucleotide sequence ID" value="NZ_JACHXZ010000001.1"/>
</dbReference>
<name>A0A839UQL8_9GAMM</name>
<evidence type="ECO:0000256" key="1">
    <source>
        <dbReference type="ARBA" id="ARBA00001946"/>
    </source>
</evidence>
<evidence type="ECO:0000313" key="5">
    <source>
        <dbReference type="Proteomes" id="UP000559987"/>
    </source>
</evidence>
<dbReference type="PANTHER" id="PTHR44757">
    <property type="entry name" value="DIGUANYLATE CYCLASE DGCP"/>
    <property type="match status" value="1"/>
</dbReference>
<dbReference type="InterPro" id="IPR029016">
    <property type="entry name" value="GAF-like_dom_sf"/>
</dbReference>
<dbReference type="Pfam" id="PF00563">
    <property type="entry name" value="EAL"/>
    <property type="match status" value="1"/>
</dbReference>
<dbReference type="SUPFAM" id="SSF141868">
    <property type="entry name" value="EAL domain-like"/>
    <property type="match status" value="1"/>
</dbReference>
<protein>
    <submittedName>
        <fullName evidence="4">Diguanylate cyclase (GGDEF)-like protein</fullName>
    </submittedName>
</protein>
<organism evidence="4 5">
    <name type="scientific">Simiduia aestuariiviva</name>
    <dbReference type="NCBI Taxonomy" id="1510459"/>
    <lineage>
        <taxon>Bacteria</taxon>
        <taxon>Pseudomonadati</taxon>
        <taxon>Pseudomonadota</taxon>
        <taxon>Gammaproteobacteria</taxon>
        <taxon>Cellvibrionales</taxon>
        <taxon>Cellvibrionaceae</taxon>
        <taxon>Simiduia</taxon>
    </lineage>
</organism>
<sequence length="785" mass="86807">MADANISLERQLHNLRIVSDFAIGMLSLTSLEQVVWFLARDVIAKIGFSDVVVYLYEPDTKTLVQKAAFGLKSPEAYTILDPKAIPLGQGVVGKAAESRCAQLIADTRTYPGYIHDVGAGLSELAVPMLSAGQLVGVIDSEHPETNFYTQDHLETVSAVASIAATKIIQTQTVTSLQLAIEDLEYSSKIQTVLFEMAELIFHTDSLPEFYRLMHRSISRLTFSKNFYVALLDPSNAQVIIPYRVDQRDGDETGEIIPFDLDKPSLTAFALAGTEPLLLCSEDLQQLIEGNKIEVLGTLPTSWLGVPFGEGAVRGLVAVQSYDGGYDFGPKDKQLLMYVSKHIRNAIERFQSRVDLNFLALHDPLTHLPNRNLFADRLGQAVAKAERDEGYELAVMYLDLDHFKRVNDTHGHAMGDKLLMQLAGALAGCMRKMDTLARFGGDEFAVLLEGPESWQAARRVGADMINVVRNNQIIDDVRVNVSASIGVSLYQSGQSSIERLMSEADEAMYQAKLLGRDQIQVYSTAGAQKYSATHRLDRDFKRAIAQGEFYLVLQPVVSLDGGQMVAVEALVRWNHADHGELSPASFISDLEKSGQIVDLDIWVFGQALLLLKKFQSQTFVLNINISGQGLINADLLKVVRKARQIHGDQLSRLCVEVTESSLVDDVELAQSALRELQSFNISLAIDDFGTGYSSLSYLHKFSFDRLKIDRAFIVGLETSQEKAVILNTIVSLARALGIQTVAEGIEEIKQFELLAELGCDFGQGFLMSRPVAQNVLVKMLADDWRY</sequence>
<comment type="caution">
    <text evidence="4">The sequence shown here is derived from an EMBL/GenBank/DDBJ whole genome shotgun (WGS) entry which is preliminary data.</text>
</comment>
<dbReference type="Proteomes" id="UP000559987">
    <property type="component" value="Unassembled WGS sequence"/>
</dbReference>
<feature type="domain" description="EAL" evidence="2">
    <location>
        <begin position="532"/>
        <end position="783"/>
    </location>
</feature>
<dbReference type="InterPro" id="IPR035919">
    <property type="entry name" value="EAL_sf"/>
</dbReference>
<dbReference type="SUPFAM" id="SSF55781">
    <property type="entry name" value="GAF domain-like"/>
    <property type="match status" value="2"/>
</dbReference>
<dbReference type="NCBIfam" id="TIGR00254">
    <property type="entry name" value="GGDEF"/>
    <property type="match status" value="1"/>
</dbReference>
<feature type="domain" description="GGDEF" evidence="3">
    <location>
        <begin position="390"/>
        <end position="523"/>
    </location>
</feature>
<dbReference type="SMART" id="SM00052">
    <property type="entry name" value="EAL"/>
    <property type="match status" value="1"/>
</dbReference>
<dbReference type="InterPro" id="IPR043128">
    <property type="entry name" value="Rev_trsase/Diguanyl_cyclase"/>
</dbReference>
<dbReference type="FunFam" id="3.30.70.270:FF:000001">
    <property type="entry name" value="Diguanylate cyclase domain protein"/>
    <property type="match status" value="1"/>
</dbReference>
<evidence type="ECO:0000259" key="2">
    <source>
        <dbReference type="PROSITE" id="PS50883"/>
    </source>
</evidence>
<dbReference type="Gene3D" id="3.30.70.270">
    <property type="match status" value="1"/>
</dbReference>